<evidence type="ECO:0000313" key="1">
    <source>
        <dbReference type="EMBL" id="PMD28229.1"/>
    </source>
</evidence>
<protein>
    <recommendedName>
        <fullName evidence="3">F-box domain-containing protein</fullName>
    </recommendedName>
</protein>
<proteinExistence type="predicted"/>
<sequence length="80" mass="8475">MASAPDTASTTATVASCPVSHDTLADTASASSSTEIVPANFKSFDKRFPPEIHLVVFERIDDAVTSTCLGLTCKSLYEIH</sequence>
<reference evidence="1 2" key="1">
    <citation type="submission" date="2016-05" db="EMBL/GenBank/DDBJ databases">
        <title>A degradative enzymes factory behind the ericoid mycorrhizal symbiosis.</title>
        <authorList>
            <consortium name="DOE Joint Genome Institute"/>
            <person name="Martino E."/>
            <person name="Morin E."/>
            <person name="Grelet G."/>
            <person name="Kuo A."/>
            <person name="Kohler A."/>
            <person name="Daghino S."/>
            <person name="Barry K."/>
            <person name="Choi C."/>
            <person name="Cichocki N."/>
            <person name="Clum A."/>
            <person name="Copeland A."/>
            <person name="Hainaut M."/>
            <person name="Haridas S."/>
            <person name="Labutti K."/>
            <person name="Lindquist E."/>
            <person name="Lipzen A."/>
            <person name="Khouja H.-R."/>
            <person name="Murat C."/>
            <person name="Ohm R."/>
            <person name="Olson A."/>
            <person name="Spatafora J."/>
            <person name="Veneault-Fourrey C."/>
            <person name="Henrissat B."/>
            <person name="Grigoriev I."/>
            <person name="Martin F."/>
            <person name="Perotto S."/>
        </authorList>
    </citation>
    <scope>NUCLEOTIDE SEQUENCE [LARGE SCALE GENOMIC DNA]</scope>
    <source>
        <strain evidence="1 2">UAMH 7357</strain>
    </source>
</reference>
<evidence type="ECO:0000313" key="2">
    <source>
        <dbReference type="Proteomes" id="UP000235672"/>
    </source>
</evidence>
<name>A0A2J6QPQ0_9HELO</name>
<dbReference type="Proteomes" id="UP000235672">
    <property type="component" value="Unassembled WGS sequence"/>
</dbReference>
<organism evidence="1 2">
    <name type="scientific">Hyaloscypha hepaticicola</name>
    <dbReference type="NCBI Taxonomy" id="2082293"/>
    <lineage>
        <taxon>Eukaryota</taxon>
        <taxon>Fungi</taxon>
        <taxon>Dikarya</taxon>
        <taxon>Ascomycota</taxon>
        <taxon>Pezizomycotina</taxon>
        <taxon>Leotiomycetes</taxon>
        <taxon>Helotiales</taxon>
        <taxon>Hyaloscyphaceae</taxon>
        <taxon>Hyaloscypha</taxon>
    </lineage>
</organism>
<accession>A0A2J6QPQ0</accession>
<evidence type="ECO:0008006" key="3">
    <source>
        <dbReference type="Google" id="ProtNLM"/>
    </source>
</evidence>
<dbReference type="OrthoDB" id="3490140at2759"/>
<gene>
    <name evidence="1" type="ORF">NA56DRAFT_5488</name>
</gene>
<dbReference type="AlphaFoldDB" id="A0A2J6QPQ0"/>
<keyword evidence="2" id="KW-1185">Reference proteome</keyword>
<dbReference type="EMBL" id="KZ613464">
    <property type="protein sequence ID" value="PMD28229.1"/>
    <property type="molecule type" value="Genomic_DNA"/>
</dbReference>